<dbReference type="HOGENOM" id="CLU_1634475_0_0_11"/>
<protein>
    <submittedName>
        <fullName evidence="1">Uncharacterized protein</fullName>
    </submittedName>
</protein>
<sequence length="174" mass="17470">MRAAQAAPGPAVPRRAVLGGLVASAALGGCTRADPPPAVSPGPDVAVLTAAIAAEQRLIMLHEAVLRAHAGLAGRLEPMLAHHREHLRVLQRHYVPGTGEGASAAPVPSPTPFQAPAGRSGALAALRRAESEAAAARAADVVKIAPGMAQLLASIGACEAGHAALLEAALEEEE</sequence>
<evidence type="ECO:0000313" key="1">
    <source>
        <dbReference type="EMBL" id="ACY98872.1"/>
    </source>
</evidence>
<gene>
    <name evidence="1" type="ordered locus">Tcur_3334</name>
</gene>
<proteinExistence type="predicted"/>
<dbReference type="AlphaFoldDB" id="D1AAF9"/>
<reference evidence="1 2" key="1">
    <citation type="journal article" date="2011" name="Stand. Genomic Sci.">
        <title>Complete genome sequence of Thermomonospora curvata type strain (B9).</title>
        <authorList>
            <person name="Chertkov O."/>
            <person name="Sikorski J."/>
            <person name="Nolan M."/>
            <person name="Lapidus A."/>
            <person name="Lucas S."/>
            <person name="Del Rio T.G."/>
            <person name="Tice H."/>
            <person name="Cheng J.F."/>
            <person name="Goodwin L."/>
            <person name="Pitluck S."/>
            <person name="Liolios K."/>
            <person name="Ivanova N."/>
            <person name="Mavromatis K."/>
            <person name="Mikhailova N."/>
            <person name="Ovchinnikova G."/>
            <person name="Pati A."/>
            <person name="Chen A."/>
            <person name="Palaniappan K."/>
            <person name="Djao O.D."/>
            <person name="Land M."/>
            <person name="Hauser L."/>
            <person name="Chang Y.J."/>
            <person name="Jeffries C.D."/>
            <person name="Brettin T."/>
            <person name="Han C."/>
            <person name="Detter J.C."/>
            <person name="Rohde M."/>
            <person name="Goker M."/>
            <person name="Woyke T."/>
            <person name="Bristow J."/>
            <person name="Eisen J.A."/>
            <person name="Markowitz V."/>
            <person name="Hugenholtz P."/>
            <person name="Klenk H.P."/>
            <person name="Kyrpides N.C."/>
        </authorList>
    </citation>
    <scope>NUCLEOTIDE SEQUENCE [LARGE SCALE GENOMIC DNA]</scope>
    <source>
        <strain evidence="2">ATCC 19995 / DSM 43183 / JCM 3096 / KCTC 9072 / NBRC 15933 / NCIMB 10081 / Henssen B9</strain>
    </source>
</reference>
<dbReference type="KEGG" id="tcu:Tcur_3334"/>
<evidence type="ECO:0000313" key="2">
    <source>
        <dbReference type="Proteomes" id="UP000001918"/>
    </source>
</evidence>
<name>D1AAF9_THECD</name>
<dbReference type="STRING" id="471852.Tcur_3334"/>
<keyword evidence="2" id="KW-1185">Reference proteome</keyword>
<dbReference type="RefSeq" id="WP_012853656.1">
    <property type="nucleotide sequence ID" value="NC_013510.1"/>
</dbReference>
<organism evidence="1 2">
    <name type="scientific">Thermomonospora curvata (strain ATCC 19995 / DSM 43183 / JCM 3096 / KCTC 9072 / NBRC 15933 / NCIMB 10081 / Henssen B9)</name>
    <dbReference type="NCBI Taxonomy" id="471852"/>
    <lineage>
        <taxon>Bacteria</taxon>
        <taxon>Bacillati</taxon>
        <taxon>Actinomycetota</taxon>
        <taxon>Actinomycetes</taxon>
        <taxon>Streptosporangiales</taxon>
        <taxon>Thermomonosporaceae</taxon>
        <taxon>Thermomonospora</taxon>
    </lineage>
</organism>
<accession>D1AAF9</accession>
<dbReference type="OrthoDB" id="3536887at2"/>
<dbReference type="Proteomes" id="UP000001918">
    <property type="component" value="Chromosome"/>
</dbReference>
<dbReference type="eggNOG" id="ENOG503475T">
    <property type="taxonomic scope" value="Bacteria"/>
</dbReference>
<dbReference type="PROSITE" id="PS51257">
    <property type="entry name" value="PROKAR_LIPOPROTEIN"/>
    <property type="match status" value="1"/>
</dbReference>
<dbReference type="EMBL" id="CP001738">
    <property type="protein sequence ID" value="ACY98872.1"/>
    <property type="molecule type" value="Genomic_DNA"/>
</dbReference>